<dbReference type="SUPFAM" id="SSF48371">
    <property type="entry name" value="ARM repeat"/>
    <property type="match status" value="2"/>
</dbReference>
<evidence type="ECO:0000313" key="4">
    <source>
        <dbReference type="Proteomes" id="UP001597185"/>
    </source>
</evidence>
<reference evidence="3 4" key="1">
    <citation type="journal article" date="2019" name="Int. J. Syst. Evol. Microbiol.">
        <title>The Global Catalogue of Microorganisms (GCM) 10K type strain sequencing project: providing services to taxonomists for standard genome sequencing and annotation.</title>
        <authorList>
            <consortium name="The Broad Institute Genomics Platform"/>
            <consortium name="The Broad Institute Genome Sequencing Center for Infectious Disease"/>
            <person name="Wu L."/>
            <person name="Ma J."/>
        </authorList>
    </citation>
    <scope>NUCLEOTIDE SEQUENCE [LARGE SCALE GENOMIC DNA]</scope>
    <source>
        <strain evidence="3 4">CGMCC 1.12689</strain>
    </source>
</reference>
<feature type="region of interest" description="Disordered" evidence="2">
    <location>
        <begin position="431"/>
        <end position="475"/>
    </location>
</feature>
<protein>
    <submittedName>
        <fullName evidence="3">HEAT repeat domain-containing protein</fullName>
    </submittedName>
</protein>
<evidence type="ECO:0000313" key="3">
    <source>
        <dbReference type="EMBL" id="MFD1570894.1"/>
    </source>
</evidence>
<proteinExistence type="predicted"/>
<dbReference type="Proteomes" id="UP001597185">
    <property type="component" value="Unassembled WGS sequence"/>
</dbReference>
<dbReference type="Gene3D" id="1.25.10.10">
    <property type="entry name" value="Leucine-rich Repeat Variant"/>
    <property type="match status" value="2"/>
</dbReference>
<dbReference type="SMART" id="SM00567">
    <property type="entry name" value="EZ_HEAT"/>
    <property type="match status" value="6"/>
</dbReference>
<dbReference type="InterPro" id="IPR011989">
    <property type="entry name" value="ARM-like"/>
</dbReference>
<name>A0ABD6C2M9_9EURY</name>
<evidence type="ECO:0000256" key="1">
    <source>
        <dbReference type="ARBA" id="ARBA00022737"/>
    </source>
</evidence>
<dbReference type="InterPro" id="IPR004155">
    <property type="entry name" value="PBS_lyase_HEAT"/>
</dbReference>
<dbReference type="InterPro" id="IPR000357">
    <property type="entry name" value="HEAT"/>
</dbReference>
<accession>A0ABD6C2M9</accession>
<dbReference type="Pfam" id="PF02985">
    <property type="entry name" value="HEAT"/>
    <property type="match status" value="1"/>
</dbReference>
<feature type="compositionally biased region" description="Basic and acidic residues" evidence="2">
    <location>
        <begin position="9"/>
        <end position="21"/>
    </location>
</feature>
<dbReference type="AlphaFoldDB" id="A0ABD6C2M9"/>
<dbReference type="InterPro" id="IPR016024">
    <property type="entry name" value="ARM-type_fold"/>
</dbReference>
<keyword evidence="1" id="KW-0677">Repeat</keyword>
<evidence type="ECO:0000256" key="2">
    <source>
        <dbReference type="SAM" id="MobiDB-lite"/>
    </source>
</evidence>
<feature type="region of interest" description="Disordered" evidence="2">
    <location>
        <begin position="1"/>
        <end position="21"/>
    </location>
</feature>
<keyword evidence="4" id="KW-1185">Reference proteome</keyword>
<gene>
    <name evidence="3" type="ORF">ACFR9T_09885</name>
</gene>
<dbReference type="EMBL" id="JBHUDB010000006">
    <property type="protein sequence ID" value="MFD1570894.1"/>
    <property type="molecule type" value="Genomic_DNA"/>
</dbReference>
<sequence>MSGSDGDGTDARSKADGRPEAFALLDERNDAATRKEAAAALGNPSSSMTTSERAIADRLLRVALDDDDAAVRAAAIDSLYFHGDRYLDELVQRATTEVRKRETADERGPEELFARWLTSEFGEYRMVGATGLASVGTERSIEIVRGAFDDGDPRVRARSVRAYAELGGEAVEPIRGLLGTTNALVRRAAVDALVAIETEDAVDLLATAADAGDERLRRLAVERLHGIDRRDAAATLFDSLDDPSPAVRYAAAVSLVRLVAEGEAVRGRELRERLVPAANDRGGLDGETGREADDDRTIRRHLGEIVTGDRSDRVTAKTERCAAWLLGELAVAARTDGDDGTDSERGLAVSRLLDALDHPDGQTADIAAAYLPLVATPSVERALRELSEDSVTRPDTKRRARRVVRRIKRRTAESAVDRAIEYVYVRWPADYTERHEGRTGETEAESTGIEDGSDGSNGNETATDESDATGLTRGE</sequence>
<dbReference type="RefSeq" id="WP_256418343.1">
    <property type="nucleotide sequence ID" value="NZ_JANHDL010000005.1"/>
</dbReference>
<comment type="caution">
    <text evidence="3">The sequence shown here is derived from an EMBL/GenBank/DDBJ whole genome shotgun (WGS) entry which is preliminary data.</text>
</comment>
<organism evidence="3 4">
    <name type="scientific">Halorubrum laminariae</name>
    <dbReference type="NCBI Taxonomy" id="1433523"/>
    <lineage>
        <taxon>Archaea</taxon>
        <taxon>Methanobacteriati</taxon>
        <taxon>Methanobacteriota</taxon>
        <taxon>Stenosarchaea group</taxon>
        <taxon>Halobacteria</taxon>
        <taxon>Halobacteriales</taxon>
        <taxon>Haloferacaceae</taxon>
        <taxon>Halorubrum</taxon>
    </lineage>
</organism>
<dbReference type="PANTHER" id="PTHR12697:SF5">
    <property type="entry name" value="DEOXYHYPUSINE HYDROXYLASE"/>
    <property type="match status" value="1"/>
</dbReference>
<dbReference type="PANTHER" id="PTHR12697">
    <property type="entry name" value="PBS LYASE HEAT-LIKE PROTEIN"/>
    <property type="match status" value="1"/>
</dbReference>
<feature type="compositionally biased region" description="Basic and acidic residues" evidence="2">
    <location>
        <begin position="431"/>
        <end position="441"/>
    </location>
</feature>
<dbReference type="Pfam" id="PF13646">
    <property type="entry name" value="HEAT_2"/>
    <property type="match status" value="1"/>
</dbReference>